<protein>
    <submittedName>
        <fullName evidence="1">Uncharacterized protein</fullName>
    </submittedName>
</protein>
<name>A0ACB8YA39_ARCLA</name>
<reference evidence="2" key="1">
    <citation type="journal article" date="2022" name="Mol. Ecol. Resour.">
        <title>The genomes of chicory, endive, great burdock and yacon provide insights into Asteraceae palaeo-polyploidization history and plant inulin production.</title>
        <authorList>
            <person name="Fan W."/>
            <person name="Wang S."/>
            <person name="Wang H."/>
            <person name="Wang A."/>
            <person name="Jiang F."/>
            <person name="Liu H."/>
            <person name="Zhao H."/>
            <person name="Xu D."/>
            <person name="Zhang Y."/>
        </authorList>
    </citation>
    <scope>NUCLEOTIDE SEQUENCE [LARGE SCALE GENOMIC DNA]</scope>
    <source>
        <strain evidence="2">cv. Niubang</strain>
    </source>
</reference>
<reference evidence="1 2" key="2">
    <citation type="journal article" date="2022" name="Mol. Ecol. Resour.">
        <title>The genomes of chicory, endive, great burdock and yacon provide insights into Asteraceae paleo-polyploidization history and plant inulin production.</title>
        <authorList>
            <person name="Fan W."/>
            <person name="Wang S."/>
            <person name="Wang H."/>
            <person name="Wang A."/>
            <person name="Jiang F."/>
            <person name="Liu H."/>
            <person name="Zhao H."/>
            <person name="Xu D."/>
            <person name="Zhang Y."/>
        </authorList>
    </citation>
    <scope>NUCLEOTIDE SEQUENCE [LARGE SCALE GENOMIC DNA]</scope>
    <source>
        <strain evidence="2">cv. Niubang</strain>
    </source>
</reference>
<organism evidence="1 2">
    <name type="scientific">Arctium lappa</name>
    <name type="common">Greater burdock</name>
    <name type="synonym">Lappa major</name>
    <dbReference type="NCBI Taxonomy" id="4217"/>
    <lineage>
        <taxon>Eukaryota</taxon>
        <taxon>Viridiplantae</taxon>
        <taxon>Streptophyta</taxon>
        <taxon>Embryophyta</taxon>
        <taxon>Tracheophyta</taxon>
        <taxon>Spermatophyta</taxon>
        <taxon>Magnoliopsida</taxon>
        <taxon>eudicotyledons</taxon>
        <taxon>Gunneridae</taxon>
        <taxon>Pentapetalae</taxon>
        <taxon>asterids</taxon>
        <taxon>campanulids</taxon>
        <taxon>Asterales</taxon>
        <taxon>Asteraceae</taxon>
        <taxon>Carduoideae</taxon>
        <taxon>Cardueae</taxon>
        <taxon>Arctiinae</taxon>
        <taxon>Arctium</taxon>
    </lineage>
</organism>
<evidence type="ECO:0000313" key="1">
    <source>
        <dbReference type="EMBL" id="KAI3681896.1"/>
    </source>
</evidence>
<proteinExistence type="predicted"/>
<sequence>MDRVSFNEIGFGNGKARDGTYSKRSLLLANSRFLEKLVDHLNLVEDQEMTSDAKILSFEEVSKHNSKTDCWLIISGKVYDVTPFLDDHPGGDDILILATEKDATEDFEDVGHSQDAKDLMKDYYVGEIDSKSMLQIKSKHKMLSSSDPASNQASGSSSSNILTVLLPILILVLAYALYYFAKKDVVISHH</sequence>
<keyword evidence="2" id="KW-1185">Reference proteome</keyword>
<dbReference type="Proteomes" id="UP001055879">
    <property type="component" value="Linkage Group LG13"/>
</dbReference>
<evidence type="ECO:0000313" key="2">
    <source>
        <dbReference type="Proteomes" id="UP001055879"/>
    </source>
</evidence>
<comment type="caution">
    <text evidence="1">The sequence shown here is derived from an EMBL/GenBank/DDBJ whole genome shotgun (WGS) entry which is preliminary data.</text>
</comment>
<gene>
    <name evidence="1" type="ORF">L6452_36702</name>
</gene>
<accession>A0ACB8YA39</accession>
<dbReference type="EMBL" id="CM042059">
    <property type="protein sequence ID" value="KAI3681896.1"/>
    <property type="molecule type" value="Genomic_DNA"/>
</dbReference>